<evidence type="ECO:0000313" key="4">
    <source>
        <dbReference type="Proteomes" id="UP000009168"/>
    </source>
</evidence>
<dbReference type="OrthoDB" id="8954335at2759"/>
<keyword evidence="4" id="KW-1185">Reference proteome</keyword>
<name>Q235K4_TETTS</name>
<dbReference type="EMBL" id="GG662762">
    <property type="protein sequence ID" value="EAR92197.1"/>
    <property type="molecule type" value="Genomic_DNA"/>
</dbReference>
<keyword evidence="1" id="KW-0175">Coiled coil</keyword>
<proteinExistence type="predicted"/>
<evidence type="ECO:0000256" key="1">
    <source>
        <dbReference type="SAM" id="Coils"/>
    </source>
</evidence>
<dbReference type="RefSeq" id="XP_001012442.1">
    <property type="nucleotide sequence ID" value="XM_001012442.3"/>
</dbReference>
<evidence type="ECO:0000313" key="3">
    <source>
        <dbReference type="EMBL" id="EAR92197.1"/>
    </source>
</evidence>
<feature type="coiled-coil region" evidence="1">
    <location>
        <begin position="226"/>
        <end position="253"/>
    </location>
</feature>
<evidence type="ECO:0000259" key="2">
    <source>
        <dbReference type="Pfam" id="PF01926"/>
    </source>
</evidence>
<reference evidence="4" key="1">
    <citation type="journal article" date="2006" name="PLoS Biol.">
        <title>Macronuclear genome sequence of the ciliate Tetrahymena thermophila, a model eukaryote.</title>
        <authorList>
            <person name="Eisen J.A."/>
            <person name="Coyne R.S."/>
            <person name="Wu M."/>
            <person name="Wu D."/>
            <person name="Thiagarajan M."/>
            <person name="Wortman J.R."/>
            <person name="Badger J.H."/>
            <person name="Ren Q."/>
            <person name="Amedeo P."/>
            <person name="Jones K.M."/>
            <person name="Tallon L.J."/>
            <person name="Delcher A.L."/>
            <person name="Salzberg S.L."/>
            <person name="Silva J.C."/>
            <person name="Haas B.J."/>
            <person name="Majoros W.H."/>
            <person name="Farzad M."/>
            <person name="Carlton J.M."/>
            <person name="Smith R.K. Jr."/>
            <person name="Garg J."/>
            <person name="Pearlman R.E."/>
            <person name="Karrer K.M."/>
            <person name="Sun L."/>
            <person name="Manning G."/>
            <person name="Elde N.C."/>
            <person name="Turkewitz A.P."/>
            <person name="Asai D.J."/>
            <person name="Wilkes D.E."/>
            <person name="Wang Y."/>
            <person name="Cai H."/>
            <person name="Collins K."/>
            <person name="Stewart B.A."/>
            <person name="Lee S.R."/>
            <person name="Wilamowska K."/>
            <person name="Weinberg Z."/>
            <person name="Ruzzo W.L."/>
            <person name="Wloga D."/>
            <person name="Gaertig J."/>
            <person name="Frankel J."/>
            <person name="Tsao C.-C."/>
            <person name="Gorovsky M.A."/>
            <person name="Keeling P.J."/>
            <person name="Waller R.F."/>
            <person name="Patron N.J."/>
            <person name="Cherry J.M."/>
            <person name="Stover N.A."/>
            <person name="Krieger C.J."/>
            <person name="del Toro C."/>
            <person name="Ryder H.F."/>
            <person name="Williamson S.C."/>
            <person name="Barbeau R.A."/>
            <person name="Hamilton E.P."/>
            <person name="Orias E."/>
        </authorList>
    </citation>
    <scope>NUCLEOTIDE SEQUENCE [LARGE SCALE GENOMIC DNA]</scope>
    <source>
        <strain evidence="4">SB210</strain>
    </source>
</reference>
<dbReference type="AlphaFoldDB" id="Q235K4"/>
<dbReference type="Gene3D" id="3.40.50.300">
    <property type="entry name" value="P-loop containing nucleotide triphosphate hydrolases"/>
    <property type="match status" value="1"/>
</dbReference>
<organism evidence="3 4">
    <name type="scientific">Tetrahymena thermophila (strain SB210)</name>
    <dbReference type="NCBI Taxonomy" id="312017"/>
    <lineage>
        <taxon>Eukaryota</taxon>
        <taxon>Sar</taxon>
        <taxon>Alveolata</taxon>
        <taxon>Ciliophora</taxon>
        <taxon>Intramacronucleata</taxon>
        <taxon>Oligohymenophorea</taxon>
        <taxon>Hymenostomatida</taxon>
        <taxon>Tetrahymenina</taxon>
        <taxon>Tetrahymenidae</taxon>
        <taxon>Tetrahymena</taxon>
    </lineage>
</organism>
<dbReference type="GeneID" id="7843022"/>
<dbReference type="Pfam" id="PF01926">
    <property type="entry name" value="MMR_HSR1"/>
    <property type="match status" value="1"/>
</dbReference>
<dbReference type="SUPFAM" id="SSF52540">
    <property type="entry name" value="P-loop containing nucleoside triphosphate hydrolases"/>
    <property type="match status" value="1"/>
</dbReference>
<dbReference type="InterPro" id="IPR027417">
    <property type="entry name" value="P-loop_NTPase"/>
</dbReference>
<accession>Q235K4</accession>
<dbReference type="HOGENOM" id="CLU_974822_0_0_1"/>
<sequence length="286" mass="32589">MERSSIQNRNSKRTIIVCGKPGVGKSSLGNHILTGNPKSDLFKQEDNPEDFGVTKVIHRETRMVQHTGYEIQYVDVPGSGDPTIDLKECLNQLTLQLKDVIFNAALLLVSATDNRKTASEAFACKFYQHFFEVRGSTEKEKKDSLWLIITRCQQVQLGDEWVPKKLAALKSMGLEIMPDHVILYKQDAAFSDLDPLFKFLQNTSSNNGLGLSDNQEQNQEHFFQDMGKLIEREQALKKEILELKQQLECLQQWDKLPFILKILSSFGVYQNKKQDQEESSSSCTLI</sequence>
<dbReference type="Proteomes" id="UP000009168">
    <property type="component" value="Unassembled WGS sequence"/>
</dbReference>
<feature type="domain" description="G" evidence="2">
    <location>
        <begin position="15"/>
        <end position="111"/>
    </location>
</feature>
<dbReference type="InParanoid" id="Q235K4"/>
<dbReference type="InterPro" id="IPR006073">
    <property type="entry name" value="GTP-bd"/>
</dbReference>
<dbReference type="CDD" id="cd00882">
    <property type="entry name" value="Ras_like_GTPase"/>
    <property type="match status" value="1"/>
</dbReference>
<protein>
    <submittedName>
        <fullName evidence="3">50S ribosome-binding GTPase</fullName>
    </submittedName>
</protein>
<gene>
    <name evidence="3" type="ORF">TTHERM_01031260</name>
</gene>
<dbReference type="GO" id="GO:0005525">
    <property type="term" value="F:GTP binding"/>
    <property type="evidence" value="ECO:0007669"/>
    <property type="project" value="InterPro"/>
</dbReference>
<dbReference type="KEGG" id="tet:TTHERM_01031260"/>